<proteinExistence type="predicted"/>
<dbReference type="OrthoDB" id="6410525at2759"/>
<dbReference type="EMBL" id="PZQS01000002">
    <property type="protein sequence ID" value="PVD36133.1"/>
    <property type="molecule type" value="Genomic_DNA"/>
</dbReference>
<dbReference type="InterPro" id="IPR027417">
    <property type="entry name" value="P-loop_NTPase"/>
</dbReference>
<reference evidence="2 3" key="1">
    <citation type="submission" date="2018-04" db="EMBL/GenBank/DDBJ databases">
        <title>The genome of golden apple snail Pomacea canaliculata provides insight into stress tolerance and invasive adaptation.</title>
        <authorList>
            <person name="Liu C."/>
            <person name="Liu B."/>
            <person name="Ren Y."/>
            <person name="Zhang Y."/>
            <person name="Wang H."/>
            <person name="Li S."/>
            <person name="Jiang F."/>
            <person name="Yin L."/>
            <person name="Zhang G."/>
            <person name="Qian W."/>
            <person name="Fan W."/>
        </authorList>
    </citation>
    <scope>NUCLEOTIDE SEQUENCE [LARGE SCALE GENOMIC DNA]</scope>
    <source>
        <strain evidence="2">SZHN2017</strain>
        <tissue evidence="2">Muscle</tissue>
    </source>
</reference>
<dbReference type="SUPFAM" id="SSF52540">
    <property type="entry name" value="P-loop containing nucleoside triphosphate hydrolases"/>
    <property type="match status" value="1"/>
</dbReference>
<keyword evidence="3" id="KW-1185">Reference proteome</keyword>
<gene>
    <name evidence="2" type="ORF">C0Q70_03106</name>
</gene>
<dbReference type="GO" id="GO:0006790">
    <property type="term" value="P:sulfur compound metabolic process"/>
    <property type="evidence" value="ECO:0007669"/>
    <property type="project" value="TreeGrafter"/>
</dbReference>
<organism evidence="2 3">
    <name type="scientific">Pomacea canaliculata</name>
    <name type="common">Golden apple snail</name>
    <dbReference type="NCBI Taxonomy" id="400727"/>
    <lineage>
        <taxon>Eukaryota</taxon>
        <taxon>Metazoa</taxon>
        <taxon>Spiralia</taxon>
        <taxon>Lophotrochozoa</taxon>
        <taxon>Mollusca</taxon>
        <taxon>Gastropoda</taxon>
        <taxon>Caenogastropoda</taxon>
        <taxon>Architaenioglossa</taxon>
        <taxon>Ampullarioidea</taxon>
        <taxon>Ampullariidae</taxon>
        <taxon>Pomacea</taxon>
    </lineage>
</organism>
<protein>
    <recommendedName>
        <fullName evidence="1">Sulfotransferase domain-containing protein</fullName>
    </recommendedName>
</protein>
<sequence>MPAILTCTAPSHWPTPENCIHGDSNFCEGAAPASRKGSSSAGVNVTCMTRLGANPGPPVPQSDGGDDYAPDSPAAGGCGCLLFPARKIILFTYGRSGSSFTSAIIQRHPDIFYTFEPLYNLLRRTIGLQEGRNHFWLPNNSREQFDKSSIQIIQAFLNCSFESVDIQDVDNYQLRNSLDSRLLWKCIHIPKMTAKEALECFLKTRKDCLGHRVRMVKTIRMTGSAAARMMASHKDLRILYLIRDPRGTITSQKRVFGNFEWDKVDAFSKNFCRTFQSDLNDLEPLFVAYPGRIKLLRYETLAEAPMKVSQEMYEFLQLNFTRDVYEFVYNKTSAGQKSMHSYSTTRANSSTAAYTWRSFLPLHHAKVIDKNCQYVYDKLGYLPVTSLEELRSTNHSLKLDDVIFKGVRI</sequence>
<name>A0A2T7PRS9_POMCA</name>
<comment type="caution">
    <text evidence="2">The sequence shown here is derived from an EMBL/GenBank/DDBJ whole genome shotgun (WGS) entry which is preliminary data.</text>
</comment>
<dbReference type="InterPro" id="IPR000863">
    <property type="entry name" value="Sulfotransferase_dom"/>
</dbReference>
<dbReference type="PANTHER" id="PTHR10704">
    <property type="entry name" value="CARBOHYDRATE SULFOTRANSFERASE"/>
    <property type="match status" value="1"/>
</dbReference>
<dbReference type="InterPro" id="IPR051135">
    <property type="entry name" value="Gal/GlcNAc/GalNAc_ST"/>
</dbReference>
<dbReference type="GO" id="GO:0001517">
    <property type="term" value="F:N-acetylglucosamine 6-O-sulfotransferase activity"/>
    <property type="evidence" value="ECO:0007669"/>
    <property type="project" value="TreeGrafter"/>
</dbReference>
<evidence type="ECO:0000313" key="2">
    <source>
        <dbReference type="EMBL" id="PVD36133.1"/>
    </source>
</evidence>
<accession>A0A2T7PRS9</accession>
<evidence type="ECO:0000313" key="3">
    <source>
        <dbReference type="Proteomes" id="UP000245119"/>
    </source>
</evidence>
<dbReference type="Proteomes" id="UP000245119">
    <property type="component" value="Linkage Group LG2"/>
</dbReference>
<dbReference type="STRING" id="400727.A0A2T7PRS9"/>
<evidence type="ECO:0000259" key="1">
    <source>
        <dbReference type="Pfam" id="PF00685"/>
    </source>
</evidence>
<dbReference type="AlphaFoldDB" id="A0A2T7PRS9"/>
<dbReference type="GO" id="GO:0006044">
    <property type="term" value="P:N-acetylglucosamine metabolic process"/>
    <property type="evidence" value="ECO:0007669"/>
    <property type="project" value="TreeGrafter"/>
</dbReference>
<dbReference type="Pfam" id="PF00685">
    <property type="entry name" value="Sulfotransfer_1"/>
    <property type="match status" value="1"/>
</dbReference>
<feature type="domain" description="Sulfotransferase" evidence="1">
    <location>
        <begin position="86"/>
        <end position="379"/>
    </location>
</feature>
<dbReference type="Gene3D" id="3.40.50.300">
    <property type="entry name" value="P-loop containing nucleotide triphosphate hydrolases"/>
    <property type="match status" value="1"/>
</dbReference>
<dbReference type="PANTHER" id="PTHR10704:SF44">
    <property type="entry name" value="LD35051P-RELATED"/>
    <property type="match status" value="1"/>
</dbReference>